<dbReference type="Gene3D" id="1.10.10.10">
    <property type="entry name" value="Winged helix-like DNA-binding domain superfamily/Winged helix DNA-binding domain"/>
    <property type="match status" value="1"/>
</dbReference>
<dbReference type="eggNOG" id="COG0640">
    <property type="taxonomic scope" value="Bacteria"/>
</dbReference>
<keyword evidence="3" id="KW-0804">Transcription</keyword>
<keyword evidence="6" id="KW-1185">Reference proteome</keyword>
<proteinExistence type="predicted"/>
<dbReference type="InterPro" id="IPR011991">
    <property type="entry name" value="ArsR-like_HTH"/>
</dbReference>
<dbReference type="PANTHER" id="PTHR33154">
    <property type="entry name" value="TRANSCRIPTIONAL REGULATOR, ARSR FAMILY"/>
    <property type="match status" value="1"/>
</dbReference>
<feature type="domain" description="HTH arsR-type" evidence="4">
    <location>
        <begin position="9"/>
        <end position="105"/>
    </location>
</feature>
<dbReference type="InterPro" id="IPR001845">
    <property type="entry name" value="HTH_ArsR_DNA-bd_dom"/>
</dbReference>
<evidence type="ECO:0000259" key="4">
    <source>
        <dbReference type="PROSITE" id="PS50987"/>
    </source>
</evidence>
<dbReference type="RefSeq" id="WP_013018657.1">
    <property type="nucleotide sequence ID" value="NC_013947.1"/>
</dbReference>
<evidence type="ECO:0000313" key="5">
    <source>
        <dbReference type="EMBL" id="ADD43086.1"/>
    </source>
</evidence>
<dbReference type="InterPro" id="IPR036388">
    <property type="entry name" value="WH-like_DNA-bd_sf"/>
</dbReference>
<dbReference type="STRING" id="446470.Snas_3422"/>
<protein>
    <submittedName>
        <fullName evidence="5">Transcriptional regulator, ArsR family</fullName>
    </submittedName>
</protein>
<accession>D3PVH2</accession>
<dbReference type="EMBL" id="CP001778">
    <property type="protein sequence ID" value="ADD43086.1"/>
    <property type="molecule type" value="Genomic_DNA"/>
</dbReference>
<gene>
    <name evidence="5" type="ordered locus">Snas_3422</name>
</gene>
<dbReference type="KEGG" id="sna:Snas_3422"/>
<keyword evidence="2" id="KW-0238">DNA-binding</keyword>
<dbReference type="SMART" id="SM00418">
    <property type="entry name" value="HTH_ARSR"/>
    <property type="match status" value="1"/>
</dbReference>
<dbReference type="Pfam" id="PF01022">
    <property type="entry name" value="HTH_5"/>
    <property type="match status" value="1"/>
</dbReference>
<reference evidence="5 6" key="1">
    <citation type="journal article" date="2009" name="Stand. Genomic Sci.">
        <title>Complete genome sequence of Stackebrandtia nassauensis type strain (LLR-40K-21).</title>
        <authorList>
            <person name="Munk C."/>
            <person name="Lapidus A."/>
            <person name="Copeland A."/>
            <person name="Jando M."/>
            <person name="Mayilraj S."/>
            <person name="Glavina Del Rio T."/>
            <person name="Nolan M."/>
            <person name="Chen F."/>
            <person name="Lucas S."/>
            <person name="Tice H."/>
            <person name="Cheng J.F."/>
            <person name="Han C."/>
            <person name="Detter J.C."/>
            <person name="Bruce D."/>
            <person name="Goodwin L."/>
            <person name="Chain P."/>
            <person name="Pitluck S."/>
            <person name="Goker M."/>
            <person name="Ovchinikova G."/>
            <person name="Pati A."/>
            <person name="Ivanova N."/>
            <person name="Mavromatis K."/>
            <person name="Chen A."/>
            <person name="Palaniappan K."/>
            <person name="Land M."/>
            <person name="Hauser L."/>
            <person name="Chang Y.J."/>
            <person name="Jeffries C.D."/>
            <person name="Bristow J."/>
            <person name="Eisen J.A."/>
            <person name="Markowitz V."/>
            <person name="Hugenholtz P."/>
            <person name="Kyrpides N.C."/>
            <person name="Klenk H.P."/>
        </authorList>
    </citation>
    <scope>NUCLEOTIDE SEQUENCE [LARGE SCALE GENOMIC DNA]</scope>
    <source>
        <strain evidence="6">DSM 44728 / CIP 108903 / NRRL B-16338 / NBRC 102104 / LLR-40K-21</strain>
    </source>
</reference>
<dbReference type="NCBIfam" id="NF033788">
    <property type="entry name" value="HTH_metalloreg"/>
    <property type="match status" value="1"/>
</dbReference>
<evidence type="ECO:0000256" key="1">
    <source>
        <dbReference type="ARBA" id="ARBA00023015"/>
    </source>
</evidence>
<dbReference type="InterPro" id="IPR036390">
    <property type="entry name" value="WH_DNA-bd_sf"/>
</dbReference>
<dbReference type="InterPro" id="IPR051081">
    <property type="entry name" value="HTH_MetalResp_TranReg"/>
</dbReference>
<dbReference type="CDD" id="cd00090">
    <property type="entry name" value="HTH_ARSR"/>
    <property type="match status" value="1"/>
</dbReference>
<evidence type="ECO:0000256" key="2">
    <source>
        <dbReference type="ARBA" id="ARBA00023125"/>
    </source>
</evidence>
<evidence type="ECO:0000256" key="3">
    <source>
        <dbReference type="ARBA" id="ARBA00023163"/>
    </source>
</evidence>
<dbReference type="PROSITE" id="PS50987">
    <property type="entry name" value="HTH_ARSR_2"/>
    <property type="match status" value="1"/>
</dbReference>
<dbReference type="Proteomes" id="UP000000844">
    <property type="component" value="Chromosome"/>
</dbReference>
<dbReference type="AlphaFoldDB" id="D3PVH2"/>
<dbReference type="SUPFAM" id="SSF46785">
    <property type="entry name" value="Winged helix' DNA-binding domain"/>
    <property type="match status" value="1"/>
</dbReference>
<name>D3PVH2_STANL</name>
<dbReference type="HOGENOM" id="CLU_097806_5_3_11"/>
<organism evidence="5 6">
    <name type="scientific">Stackebrandtia nassauensis (strain DSM 44728 / CIP 108903 / NRRL B-16338 / NBRC 102104 / LLR-40K-21)</name>
    <dbReference type="NCBI Taxonomy" id="446470"/>
    <lineage>
        <taxon>Bacteria</taxon>
        <taxon>Bacillati</taxon>
        <taxon>Actinomycetota</taxon>
        <taxon>Actinomycetes</taxon>
        <taxon>Glycomycetales</taxon>
        <taxon>Glycomycetaceae</taxon>
        <taxon>Stackebrandtia</taxon>
    </lineage>
</organism>
<dbReference type="PANTHER" id="PTHR33154:SF33">
    <property type="entry name" value="TRANSCRIPTIONAL REPRESSOR SDPR"/>
    <property type="match status" value="1"/>
</dbReference>
<dbReference type="GO" id="GO:0003700">
    <property type="term" value="F:DNA-binding transcription factor activity"/>
    <property type="evidence" value="ECO:0007669"/>
    <property type="project" value="InterPro"/>
</dbReference>
<dbReference type="GO" id="GO:0003677">
    <property type="term" value="F:DNA binding"/>
    <property type="evidence" value="ECO:0007669"/>
    <property type="project" value="UniProtKB-KW"/>
</dbReference>
<evidence type="ECO:0000313" key="6">
    <source>
        <dbReference type="Proteomes" id="UP000000844"/>
    </source>
</evidence>
<sequence>MKEDDVAPLGKAEADEFAGWFRALSDGTRIQIVSLLAKRREPMKVGAIVEAVGVGQSTVSHHLKILAEVGFVLAQPSGASTLYRINESCVTAFPSAADVVMGRPAPPRIC</sequence>
<dbReference type="OrthoDB" id="3173333at2"/>
<keyword evidence="1" id="KW-0805">Transcription regulation</keyword>
<dbReference type="PRINTS" id="PR00778">
    <property type="entry name" value="HTHARSR"/>
</dbReference>